<sequence length="939" mass="105853">MKKYLFFLFSCLSTLSAFPQSVDTSHSGAINGIIWDSAHSIVLRTATVAIYDNKSGNLIAYRLTNNYGEFELNKLPVGQSLQIIASFVGYKTSKKVFEIPVVSGQLAIGKINMAREISQLKEVVIGGPPPPITMNGDTLEFNAGAFKLDPNAQTEDLLKALPGITVWSDGTITVNGREVKSVLVNGKPFFGGDSRVATQNIPKSIVEKVQVYQREKSPNHPSDSTSEINIKLKKGKDRGYFGKLSGGYGSGRHYEGDGSLNIFNSRTQIGVAAATNNVNKVADDINFLLRNNTFKGTGANVEYQSNFNIEGLNKYTSAGAILQHDFIPRPDYYNNNRLTGTYFFKHNDQQLEQETQTTTTLNDSSFYSQLNIVSGHNTKQSQDANVKYDRLRNGNNLKLEANFRNERLNSTSVTSTRILDQYENYLSEYKLSLNDQHHTNDVSVRALFVHKPQSSAGTWLSLYELDYKLNVKTADEENMYISDYKVINNGNQHQNYNRLYNNSDTRIQNNLTFKLPEFGTLFFGHYKFLGISTGLQNETKVVTGHASTNVKDKDSLSKQYAINDYLTNGRHEINYTENAALTFIKKVSHVLSNRYEKYYTYELDLGVQYYNLNSYSDKAFQEFSRSYFHFIPKVDISLFSRAFGEFTNRLNAGFNTIYTYPSVLQLSPLVDSINPNFVMTGNINLKEQRTDQISVSFNHESENGKNTFTYQVMAEAGTARNYFANQSLVDSLGRTIYSLVNANGYRFAVLAGEIRKAFKLQDHQIQLIFSPAGRINHTPGRVNGDLNYYDNLSLVLTPNLTYSYKDLVTVQLAYSRNYQQYRNKGDHTYDLSSLISKTEVSGSVKLAKKITLNSNTIYTSNQYNGVGIRDFTIWNASAVCRLFKDNSAEIKVSALDILHQNKGLINYGVNNSITQGTVNALRQYFMVTLSYFPRKFGKN</sequence>
<feature type="chain" id="PRO_5025588527" evidence="1">
    <location>
        <begin position="20"/>
        <end position="939"/>
    </location>
</feature>
<feature type="signal peptide" evidence="1">
    <location>
        <begin position="1"/>
        <end position="19"/>
    </location>
</feature>
<dbReference type="InterPro" id="IPR041700">
    <property type="entry name" value="OMP_b-brl_3"/>
</dbReference>
<reference evidence="3 4" key="1">
    <citation type="submission" date="2020-01" db="EMBL/GenBank/DDBJ databases">
        <title>Complete genome sequence of Chitinophaga sp. H33E-04 isolated from quinoa roots.</title>
        <authorList>
            <person name="Weon H.-Y."/>
            <person name="Lee S.A."/>
        </authorList>
    </citation>
    <scope>NUCLEOTIDE SEQUENCE [LARGE SCALE GENOMIC DNA]</scope>
    <source>
        <strain evidence="3 4">H33E-04</strain>
    </source>
</reference>
<keyword evidence="4" id="KW-1185">Reference proteome</keyword>
<name>A0A6B9ZGV1_9BACT</name>
<dbReference type="SUPFAM" id="SSF49478">
    <property type="entry name" value="Cna protein B-type domain"/>
    <property type="match status" value="1"/>
</dbReference>
<proteinExistence type="predicted"/>
<dbReference type="SUPFAM" id="SSF56935">
    <property type="entry name" value="Porins"/>
    <property type="match status" value="1"/>
</dbReference>
<dbReference type="KEGG" id="chih:GWR21_17180"/>
<evidence type="ECO:0000259" key="2">
    <source>
        <dbReference type="Pfam" id="PF14905"/>
    </source>
</evidence>
<accession>A0A6B9ZGV1</accession>
<evidence type="ECO:0000256" key="1">
    <source>
        <dbReference type="SAM" id="SignalP"/>
    </source>
</evidence>
<dbReference type="Proteomes" id="UP000476411">
    <property type="component" value="Chromosome"/>
</dbReference>
<feature type="domain" description="Outer membrane protein beta-barrel" evidence="2">
    <location>
        <begin position="468"/>
        <end position="931"/>
    </location>
</feature>
<evidence type="ECO:0000313" key="4">
    <source>
        <dbReference type="Proteomes" id="UP000476411"/>
    </source>
</evidence>
<gene>
    <name evidence="3" type="ORF">GWR21_17180</name>
</gene>
<dbReference type="RefSeq" id="WP_162332939.1">
    <property type="nucleotide sequence ID" value="NZ_CP048113.1"/>
</dbReference>
<evidence type="ECO:0000313" key="3">
    <source>
        <dbReference type="EMBL" id="QHS61267.1"/>
    </source>
</evidence>
<dbReference type="AlphaFoldDB" id="A0A6B9ZGV1"/>
<dbReference type="Pfam" id="PF14905">
    <property type="entry name" value="OMP_b-brl_3"/>
    <property type="match status" value="1"/>
</dbReference>
<organism evidence="3 4">
    <name type="scientific">Chitinophaga agri</name>
    <dbReference type="NCBI Taxonomy" id="2703787"/>
    <lineage>
        <taxon>Bacteria</taxon>
        <taxon>Pseudomonadati</taxon>
        <taxon>Bacteroidota</taxon>
        <taxon>Chitinophagia</taxon>
        <taxon>Chitinophagales</taxon>
        <taxon>Chitinophagaceae</taxon>
        <taxon>Chitinophaga</taxon>
    </lineage>
</organism>
<dbReference type="EMBL" id="CP048113">
    <property type="protein sequence ID" value="QHS61267.1"/>
    <property type="molecule type" value="Genomic_DNA"/>
</dbReference>
<keyword evidence="1" id="KW-0732">Signal</keyword>
<protein>
    <submittedName>
        <fullName evidence="3">Outer membrane beta-barrel protein</fullName>
    </submittedName>
</protein>